<name>A0A1G8YQH4_9ACTN</name>
<proteinExistence type="predicted"/>
<evidence type="ECO:0000256" key="1">
    <source>
        <dbReference type="SAM" id="MobiDB-lite"/>
    </source>
</evidence>
<evidence type="ECO:0000313" key="3">
    <source>
        <dbReference type="Proteomes" id="UP000199155"/>
    </source>
</evidence>
<dbReference type="AlphaFoldDB" id="A0A1G8YQH4"/>
<accession>A0A1G8YQH4</accession>
<dbReference type="RefSeq" id="WP_143041332.1">
    <property type="nucleotide sequence ID" value="NZ_FNFF01000004.1"/>
</dbReference>
<organism evidence="2 3">
    <name type="scientific">Streptomyces indicus</name>
    <dbReference type="NCBI Taxonomy" id="417292"/>
    <lineage>
        <taxon>Bacteria</taxon>
        <taxon>Bacillati</taxon>
        <taxon>Actinomycetota</taxon>
        <taxon>Actinomycetes</taxon>
        <taxon>Kitasatosporales</taxon>
        <taxon>Streptomycetaceae</taxon>
        <taxon>Streptomyces</taxon>
    </lineage>
</organism>
<feature type="compositionally biased region" description="Basic and acidic residues" evidence="1">
    <location>
        <begin position="97"/>
        <end position="107"/>
    </location>
</feature>
<reference evidence="2 3" key="1">
    <citation type="submission" date="2016-10" db="EMBL/GenBank/DDBJ databases">
        <authorList>
            <person name="de Groot N.N."/>
        </authorList>
    </citation>
    <scope>NUCLEOTIDE SEQUENCE [LARGE SCALE GENOMIC DNA]</scope>
    <source>
        <strain evidence="2 3">CGMCC 4.5727</strain>
    </source>
</reference>
<feature type="region of interest" description="Disordered" evidence="1">
    <location>
        <begin position="89"/>
        <end position="120"/>
    </location>
</feature>
<dbReference type="Proteomes" id="UP000199155">
    <property type="component" value="Unassembled WGS sequence"/>
</dbReference>
<dbReference type="OrthoDB" id="4277589at2"/>
<sequence length="120" mass="13622">MGRWAVISQYHYNEKDRIDFIRQGLETKDEALEELRAALPTYLPASGLLEQWRRVYRLPDQETYLVVIKGMVTKWTCTLRIAELVADSTDPSVAESAQRDEGARIEDGAAGPQDRIPPGF</sequence>
<gene>
    <name evidence="2" type="ORF">SAMN05421806_104207</name>
</gene>
<dbReference type="EMBL" id="FNFF01000004">
    <property type="protein sequence ID" value="SDK05033.1"/>
    <property type="molecule type" value="Genomic_DNA"/>
</dbReference>
<dbReference type="STRING" id="417292.SAMN05421806_104207"/>
<evidence type="ECO:0000313" key="2">
    <source>
        <dbReference type="EMBL" id="SDK05033.1"/>
    </source>
</evidence>
<protein>
    <submittedName>
        <fullName evidence="2">Uncharacterized protein</fullName>
    </submittedName>
</protein>
<keyword evidence="3" id="KW-1185">Reference proteome</keyword>